<gene>
    <name evidence="1" type="ORF">C1SCF055_LOCUS23404</name>
</gene>
<dbReference type="Proteomes" id="UP001152797">
    <property type="component" value="Unassembled WGS sequence"/>
</dbReference>
<proteinExistence type="predicted"/>
<keyword evidence="3" id="KW-1185">Reference proteome</keyword>
<name>A0A9P1CRI6_9DINO</name>
<evidence type="ECO:0000313" key="3">
    <source>
        <dbReference type="Proteomes" id="UP001152797"/>
    </source>
</evidence>
<sequence>MDAWNSDYDRRRADAETNEEILHQRHATLEIAEDVQLTNSQETQAPAEAQDYLAVTRAWCPADLQMLDVRNRSFTPDVETRPASLAEAMDTLRQRIDSTFQWENKILDQTWLLKRAAAQAAGRTARSFVCKDGKELKAENRATLCTSELTFVLPAQSWLRTEEVLQIACLAPSEIICDASGAAYAVSFLSPLCVEGRGAADRGFSAQFGTEGAVHGACQLRFASRIRYFQSEEEDYEMRLDAGDRVRRLWLLRNTSYAAAIPSMVQPASLLLLDACADDAKSEVLHTKIFTLLLGERYRSHKDTLFTYRQGAWQMSPGGTLTAEDLEFLTMALRRAQAYFAHPIDRSTLAQRHQQMKSGVLTGNQVTRDYDSVAWELKVILSMSTDEPLLEWQLGEFSAAKPEKRSRQWSLGCAELARDLRKALQDHSRSLVKSFLRWSDSPLDAKSYAGIAFADCSGKAHMGSAYDFNLLVSFLSLRIGSVLDRCFPRQRVFPHMTFSLRVARRTQQLSALSICYVSTAKGKIRQMKKDARRGCYMFVPAALAWTPPDHARQRLAALLVSAFAKTNGLSILLAQAALAVSRHRQPEVMHIVVGAGADGKSMVCVELMRACFSTAFANPACSVLQAHDRVEREWQQQAHAYFNAMMLTFDEVRREAGVQEDTLKVLIAGGLLPMRRNHEPETRYHSFEYCAKTWLMNSADIPSQHKNQKQHQEIEIRVFARSLPRVATSVEGGHDAVTVADVFGAWDDWKWPEEYAEIGADARQDQLQQFVDAAERDGQRSQLGHTILPQVSFLHPVVRPGREFVGKQIDNILATMSVAYIYNLLKYTILFFPLETFSFHPRDSHHKTPQIAMTISVTCQ</sequence>
<dbReference type="EMBL" id="CAMXCT030002272">
    <property type="protein sequence ID" value="CAL4784286.1"/>
    <property type="molecule type" value="Genomic_DNA"/>
</dbReference>
<organism evidence="1">
    <name type="scientific">Cladocopium goreaui</name>
    <dbReference type="NCBI Taxonomy" id="2562237"/>
    <lineage>
        <taxon>Eukaryota</taxon>
        <taxon>Sar</taxon>
        <taxon>Alveolata</taxon>
        <taxon>Dinophyceae</taxon>
        <taxon>Suessiales</taxon>
        <taxon>Symbiodiniaceae</taxon>
        <taxon>Cladocopium</taxon>
    </lineage>
</organism>
<dbReference type="EMBL" id="CAMXCT020002272">
    <property type="protein sequence ID" value="CAL1150349.1"/>
    <property type="molecule type" value="Genomic_DNA"/>
</dbReference>
<evidence type="ECO:0000313" key="1">
    <source>
        <dbReference type="EMBL" id="CAI3996974.1"/>
    </source>
</evidence>
<dbReference type="EMBL" id="CAMXCT010002272">
    <property type="protein sequence ID" value="CAI3996974.1"/>
    <property type="molecule type" value="Genomic_DNA"/>
</dbReference>
<reference evidence="2" key="2">
    <citation type="submission" date="2024-04" db="EMBL/GenBank/DDBJ databases">
        <authorList>
            <person name="Chen Y."/>
            <person name="Shah S."/>
            <person name="Dougan E. K."/>
            <person name="Thang M."/>
            <person name="Chan C."/>
        </authorList>
    </citation>
    <scope>NUCLEOTIDE SEQUENCE [LARGE SCALE GENOMIC DNA]</scope>
</reference>
<accession>A0A9P1CRI6</accession>
<dbReference type="AlphaFoldDB" id="A0A9P1CRI6"/>
<reference evidence="1" key="1">
    <citation type="submission" date="2022-10" db="EMBL/GenBank/DDBJ databases">
        <authorList>
            <person name="Chen Y."/>
            <person name="Dougan E. K."/>
            <person name="Chan C."/>
            <person name="Rhodes N."/>
            <person name="Thang M."/>
        </authorList>
    </citation>
    <scope>NUCLEOTIDE SEQUENCE</scope>
</reference>
<evidence type="ECO:0000313" key="2">
    <source>
        <dbReference type="EMBL" id="CAL1150349.1"/>
    </source>
</evidence>
<protein>
    <submittedName>
        <fullName evidence="1">Uncharacterized protein</fullName>
    </submittedName>
</protein>
<comment type="caution">
    <text evidence="1">The sequence shown here is derived from an EMBL/GenBank/DDBJ whole genome shotgun (WGS) entry which is preliminary data.</text>
</comment>